<reference evidence="1" key="1">
    <citation type="journal article" date="2019" name="Sci. Rep.">
        <title>Draft genome of Tanacetum cinerariifolium, the natural source of mosquito coil.</title>
        <authorList>
            <person name="Yamashiro T."/>
            <person name="Shiraishi A."/>
            <person name="Satake H."/>
            <person name="Nakayama K."/>
        </authorList>
    </citation>
    <scope>NUCLEOTIDE SEQUENCE</scope>
</reference>
<comment type="caution">
    <text evidence="1">The sequence shown here is derived from an EMBL/GenBank/DDBJ whole genome shotgun (WGS) entry which is preliminary data.</text>
</comment>
<sequence length="291" mass="31089">MPIESNEPPDSLFDKMTSTDNIVHSSLNGNNDKAVKFKNRKPHKGIKVSTPGSAGAGSVLRRADEYLGDNRGGKCAAMSSMNDDISKVLSDLRSGSFDSNLKFSMGYSVDPIRKFCLNEQCSLVAKSCGPMTSPDHTGMGDVGNTSCGLASSKDGIIIAETGIVCDKEIVGFGTGSEHTNMEDVVSISVGQTSSQDGIASDKGGSGFVFGKNVSSAGVLKKPIRPVFNVQFSNIVKSNPFGRFAEKLKQGSDEMALKMEFTPNSVIKQENRKRRIEFTSEDIVKGGQAYSM</sequence>
<name>A0A699GKG8_TANCI</name>
<dbReference type="AlphaFoldDB" id="A0A699GKG8"/>
<gene>
    <name evidence="1" type="ORF">Tci_001895</name>
</gene>
<dbReference type="EMBL" id="BKCJ010000112">
    <property type="protein sequence ID" value="GEU29917.1"/>
    <property type="molecule type" value="Genomic_DNA"/>
</dbReference>
<protein>
    <submittedName>
        <fullName evidence="1">Uncharacterized protein</fullName>
    </submittedName>
</protein>
<proteinExistence type="predicted"/>
<evidence type="ECO:0000313" key="1">
    <source>
        <dbReference type="EMBL" id="GEU29917.1"/>
    </source>
</evidence>
<accession>A0A699GKG8</accession>
<organism evidence="1">
    <name type="scientific">Tanacetum cinerariifolium</name>
    <name type="common">Dalmatian daisy</name>
    <name type="synonym">Chrysanthemum cinerariifolium</name>
    <dbReference type="NCBI Taxonomy" id="118510"/>
    <lineage>
        <taxon>Eukaryota</taxon>
        <taxon>Viridiplantae</taxon>
        <taxon>Streptophyta</taxon>
        <taxon>Embryophyta</taxon>
        <taxon>Tracheophyta</taxon>
        <taxon>Spermatophyta</taxon>
        <taxon>Magnoliopsida</taxon>
        <taxon>eudicotyledons</taxon>
        <taxon>Gunneridae</taxon>
        <taxon>Pentapetalae</taxon>
        <taxon>asterids</taxon>
        <taxon>campanulids</taxon>
        <taxon>Asterales</taxon>
        <taxon>Asteraceae</taxon>
        <taxon>Asteroideae</taxon>
        <taxon>Anthemideae</taxon>
        <taxon>Anthemidinae</taxon>
        <taxon>Tanacetum</taxon>
    </lineage>
</organism>
<feature type="non-terminal residue" evidence="1">
    <location>
        <position position="291"/>
    </location>
</feature>